<sequence>MLDQKIVYTCMMETAESRPWSDLQPELLGLVLSRLPSLADRVRLRAVCHPWRSNSLFQSIPRPFPWLSLPDGTFLSISSSQIHRLSVPEGASCQGSIDNWLFLMHNDDACSLMNPFSKTSLELPKLANVWKPAMHDPNFGFNPISYKLVVPSPLDSSPCPLVAAMIKDKVGTVHFVLANHLVSSTYSRMRGIQYGTLGMLHSLMESCTC</sequence>
<dbReference type="InterPro" id="IPR036047">
    <property type="entry name" value="F-box-like_dom_sf"/>
</dbReference>
<evidence type="ECO:0000259" key="1">
    <source>
        <dbReference type="Pfam" id="PF03478"/>
    </source>
</evidence>
<evidence type="ECO:0000313" key="2">
    <source>
        <dbReference type="EMBL" id="KAK1604201.1"/>
    </source>
</evidence>
<organism evidence="2 3">
    <name type="scientific">Lolium multiflorum</name>
    <name type="common">Italian ryegrass</name>
    <name type="synonym">Lolium perenne subsp. multiflorum</name>
    <dbReference type="NCBI Taxonomy" id="4521"/>
    <lineage>
        <taxon>Eukaryota</taxon>
        <taxon>Viridiplantae</taxon>
        <taxon>Streptophyta</taxon>
        <taxon>Embryophyta</taxon>
        <taxon>Tracheophyta</taxon>
        <taxon>Spermatophyta</taxon>
        <taxon>Magnoliopsida</taxon>
        <taxon>Liliopsida</taxon>
        <taxon>Poales</taxon>
        <taxon>Poaceae</taxon>
        <taxon>BOP clade</taxon>
        <taxon>Pooideae</taxon>
        <taxon>Poodae</taxon>
        <taxon>Poeae</taxon>
        <taxon>Poeae Chloroplast Group 2 (Poeae type)</taxon>
        <taxon>Loliodinae</taxon>
        <taxon>Loliinae</taxon>
        <taxon>Lolium</taxon>
    </lineage>
</organism>
<proteinExistence type="predicted"/>
<protein>
    <recommendedName>
        <fullName evidence="1">KIB1-4 beta-propeller domain-containing protein</fullName>
    </recommendedName>
</protein>
<dbReference type="SUPFAM" id="SSF81383">
    <property type="entry name" value="F-box domain"/>
    <property type="match status" value="1"/>
</dbReference>
<dbReference type="Pfam" id="PF03478">
    <property type="entry name" value="Beta-prop_KIB1-4"/>
    <property type="match status" value="1"/>
</dbReference>
<evidence type="ECO:0000313" key="3">
    <source>
        <dbReference type="Proteomes" id="UP001231189"/>
    </source>
</evidence>
<gene>
    <name evidence="2" type="ORF">QYE76_027874</name>
</gene>
<dbReference type="Gene3D" id="1.20.1280.50">
    <property type="match status" value="1"/>
</dbReference>
<dbReference type="PANTHER" id="PTHR33110:SF36">
    <property type="entry name" value="OS06G0148600 PROTEIN"/>
    <property type="match status" value="1"/>
</dbReference>
<dbReference type="EMBL" id="JAUUTY010000007">
    <property type="protein sequence ID" value="KAK1604201.1"/>
    <property type="molecule type" value="Genomic_DNA"/>
</dbReference>
<dbReference type="PANTHER" id="PTHR33110">
    <property type="entry name" value="F-BOX/KELCH-REPEAT PROTEIN-RELATED"/>
    <property type="match status" value="1"/>
</dbReference>
<dbReference type="InterPro" id="IPR005174">
    <property type="entry name" value="KIB1-4_b-propeller"/>
</dbReference>
<accession>A0AAD8QJW8</accession>
<reference evidence="2" key="1">
    <citation type="submission" date="2023-07" db="EMBL/GenBank/DDBJ databases">
        <title>A chromosome-level genome assembly of Lolium multiflorum.</title>
        <authorList>
            <person name="Chen Y."/>
            <person name="Copetti D."/>
            <person name="Kolliker R."/>
            <person name="Studer B."/>
        </authorList>
    </citation>
    <scope>NUCLEOTIDE SEQUENCE</scope>
    <source>
        <strain evidence="2">02402/16</strain>
        <tissue evidence="2">Leaf</tissue>
    </source>
</reference>
<keyword evidence="3" id="KW-1185">Reference proteome</keyword>
<comment type="caution">
    <text evidence="2">The sequence shown here is derived from an EMBL/GenBank/DDBJ whole genome shotgun (WGS) entry which is preliminary data.</text>
</comment>
<name>A0AAD8QJW8_LOLMU</name>
<dbReference type="AlphaFoldDB" id="A0AAD8QJW8"/>
<feature type="domain" description="KIB1-4 beta-propeller" evidence="1">
    <location>
        <begin position="74"/>
        <end position="172"/>
    </location>
</feature>
<dbReference type="Proteomes" id="UP001231189">
    <property type="component" value="Unassembled WGS sequence"/>
</dbReference>